<dbReference type="InterPro" id="IPR008271">
    <property type="entry name" value="Ser/Thr_kinase_AS"/>
</dbReference>
<organism evidence="3 4">
    <name type="scientific">Botryosphaeria dothidea</name>
    <dbReference type="NCBI Taxonomy" id="55169"/>
    <lineage>
        <taxon>Eukaryota</taxon>
        <taxon>Fungi</taxon>
        <taxon>Dikarya</taxon>
        <taxon>Ascomycota</taxon>
        <taxon>Pezizomycotina</taxon>
        <taxon>Dothideomycetes</taxon>
        <taxon>Dothideomycetes incertae sedis</taxon>
        <taxon>Botryosphaeriales</taxon>
        <taxon>Botryosphaeriaceae</taxon>
        <taxon>Botryosphaeria</taxon>
    </lineage>
</organism>
<comment type="caution">
    <text evidence="3">The sequence shown here is derived from an EMBL/GenBank/DDBJ whole genome shotgun (WGS) entry which is preliminary data.</text>
</comment>
<dbReference type="GO" id="GO:0005524">
    <property type="term" value="F:ATP binding"/>
    <property type="evidence" value="ECO:0007669"/>
    <property type="project" value="InterPro"/>
</dbReference>
<sequence length="936" mass="104037">MVLLFIAGIIFATGHHIYYQSLDDTPVSSSTEQEWTIRIGTGLAFLVKATLAESVGIAFTQYLWTIARRKAMAVESIDAMFYLTTDPFAFANAEVLFHAKLLVLLALASWLMPLIATVTPGTLSVVTKMVTNMTDTEVPFTNFANDEAIWSDSMGVGFINEASPAVTRLLTAVSSSLGIISITAPFANSSFTLQFHAPALKCESLADAKTNGQPVGDCQNCTSLQTLWESNIDNGIGANYLYWESATPTYSHNLIFIRTGGGEKVGGDTKNISCQLWNASYTTQLDFNDGVQTTTIQSLEYESTMDYNTSVPFTKLPPGGRAYLSMYLAMSQLLSGDVGFHNGLSSSGMAGSDLPVVKTGLMACPEVIQAWKTFGSKDPPLDKNTSPWMCRNNSVVAAVEDLSRNFTLSLLSSQLLNGNTTTNVRATSPKNYWRYNPLALLISYVAGVAIALMCLFVGGWAHFSNGYSVNASFSSILLTTRNPDLDGIATGQCLGAQPLDRSFGKTKLQFGIVRTIDDIDHAAFGIRGTQASTKRAKSNLLQMSAHGTWAKRTIKNLDPRRKSKEFSDICEKISEDLWKSMCHRDDPQRRFILLDDLKRTWHLRDGAQESRLVRFRKLLASLERDPGIGDGHLKLLSILVWISYGSWREFARAFPKLSDPQDWQDDTFTFKDPRQLRSLFESQVDDRSYTDKFCSAQYLFSPAPIVQLQPSDFDAPLNPFAEGTRLPFLEGARTLHHGTHRVTKHRVAAGALVQRTGDPIDIVAVKTFSPAQEWEFKVEVQNLKKMGRVASAHANIQYCFSAIQIGGTGHLIFQAAECNLSQILHWQEDQFPKNFCNKIKQYLRPSYLLWEARDLRDALQWLHSGFSARNSLDRYKCYHLDFKPDNVLVFAPSHLDQPDDIWIWKIADFGRSVIENTSGDWASPTPNVTSIRPGSA</sequence>
<dbReference type="PROSITE" id="PS00108">
    <property type="entry name" value="PROTEIN_KINASE_ST"/>
    <property type="match status" value="1"/>
</dbReference>
<feature type="transmembrane region" description="Helical" evidence="1">
    <location>
        <begin position="438"/>
        <end position="463"/>
    </location>
</feature>
<protein>
    <recommendedName>
        <fullName evidence="2">Protein kinase domain-containing protein</fullName>
    </recommendedName>
</protein>
<feature type="transmembrane region" description="Helical" evidence="1">
    <location>
        <begin position="101"/>
        <end position="123"/>
    </location>
</feature>
<keyword evidence="1" id="KW-0472">Membrane</keyword>
<name>A0A8H4J590_9PEZI</name>
<dbReference type="PROSITE" id="PS50011">
    <property type="entry name" value="PROTEIN_KINASE_DOM"/>
    <property type="match status" value="1"/>
</dbReference>
<reference evidence="3" key="1">
    <citation type="submission" date="2020-04" db="EMBL/GenBank/DDBJ databases">
        <title>Genome Assembly and Annotation of Botryosphaeria dothidea sdau 11-99, a Latent Pathogen of Apple Fruit Ring Rot in China.</title>
        <authorList>
            <person name="Yu C."/>
            <person name="Diao Y."/>
            <person name="Lu Q."/>
            <person name="Zhao J."/>
            <person name="Cui S."/>
            <person name="Peng C."/>
            <person name="He B."/>
            <person name="Liu H."/>
        </authorList>
    </citation>
    <scope>NUCLEOTIDE SEQUENCE [LARGE SCALE GENOMIC DNA]</scope>
    <source>
        <strain evidence="3">Sdau11-99</strain>
    </source>
</reference>
<dbReference type="SUPFAM" id="SSF56112">
    <property type="entry name" value="Protein kinase-like (PK-like)"/>
    <property type="match status" value="1"/>
</dbReference>
<evidence type="ECO:0000259" key="2">
    <source>
        <dbReference type="PROSITE" id="PS50011"/>
    </source>
</evidence>
<gene>
    <name evidence="3" type="ORF">GTA08_BOTSDO00737</name>
</gene>
<dbReference type="Gene3D" id="1.10.510.10">
    <property type="entry name" value="Transferase(Phosphotransferase) domain 1"/>
    <property type="match status" value="1"/>
</dbReference>
<dbReference type="AlphaFoldDB" id="A0A8H4J590"/>
<evidence type="ECO:0000256" key="1">
    <source>
        <dbReference type="SAM" id="Phobius"/>
    </source>
</evidence>
<dbReference type="PANTHER" id="PTHR35041">
    <property type="entry name" value="MEDIATOR OF RNA POLYMERASE II TRANSCRIPTION SUBUNIT 1"/>
    <property type="match status" value="1"/>
</dbReference>
<dbReference type="OrthoDB" id="5322539at2759"/>
<accession>A0A8H4J590</accession>
<dbReference type="InterPro" id="IPR011009">
    <property type="entry name" value="Kinase-like_dom_sf"/>
</dbReference>
<keyword evidence="1" id="KW-1133">Transmembrane helix</keyword>
<feature type="domain" description="Protein kinase" evidence="2">
    <location>
        <begin position="729"/>
        <end position="936"/>
    </location>
</feature>
<dbReference type="GO" id="GO:0004672">
    <property type="term" value="F:protein kinase activity"/>
    <property type="evidence" value="ECO:0007669"/>
    <property type="project" value="InterPro"/>
</dbReference>
<keyword evidence="4" id="KW-1185">Reference proteome</keyword>
<evidence type="ECO:0000313" key="3">
    <source>
        <dbReference type="EMBL" id="KAF4313461.1"/>
    </source>
</evidence>
<dbReference type="PANTHER" id="PTHR35041:SF6">
    <property type="entry name" value="FORMYLMETHIONINE DEFORMYLASE-LIKE PROTEIN-RELATED"/>
    <property type="match status" value="1"/>
</dbReference>
<dbReference type="EMBL" id="WWBZ02000001">
    <property type="protein sequence ID" value="KAF4313461.1"/>
    <property type="molecule type" value="Genomic_DNA"/>
</dbReference>
<proteinExistence type="predicted"/>
<evidence type="ECO:0000313" key="4">
    <source>
        <dbReference type="Proteomes" id="UP000572817"/>
    </source>
</evidence>
<keyword evidence="1" id="KW-0812">Transmembrane</keyword>
<dbReference type="InterPro" id="IPR000719">
    <property type="entry name" value="Prot_kinase_dom"/>
</dbReference>
<dbReference type="Proteomes" id="UP000572817">
    <property type="component" value="Unassembled WGS sequence"/>
</dbReference>